<sequence>MGLSAYGPGRKICIIREAEIMNSEAANRMLKTLEDPPDERSVFILLSEDISVMLPTIISRCLVYSWNFEFEDGKSGQAELKMLEKYLDDGLKGILADREINPDTLDLSLRVLEILKKMEAGLASTLENELDRINNRDYDQGDLKKYQSFLKSKHKRKLAKFKKLGISRVF</sequence>
<protein>
    <recommendedName>
        <fullName evidence="2">DNA polymerase III gamma subunit domain-containing protein</fullName>
    </recommendedName>
</protein>
<dbReference type="InterPro" id="IPR027417">
    <property type="entry name" value="P-loop_NTPase"/>
</dbReference>
<reference evidence="1" key="1">
    <citation type="journal article" date="2014" name="Front. Microbiol.">
        <title>High frequency of phylogenetically diverse reductive dehalogenase-homologous genes in deep subseafloor sedimentary metagenomes.</title>
        <authorList>
            <person name="Kawai M."/>
            <person name="Futagami T."/>
            <person name="Toyoda A."/>
            <person name="Takaki Y."/>
            <person name="Nishi S."/>
            <person name="Hori S."/>
            <person name="Arai W."/>
            <person name="Tsubouchi T."/>
            <person name="Morono Y."/>
            <person name="Uchiyama I."/>
            <person name="Ito T."/>
            <person name="Fujiyama A."/>
            <person name="Inagaki F."/>
            <person name="Takami H."/>
        </authorList>
    </citation>
    <scope>NUCLEOTIDE SEQUENCE</scope>
    <source>
        <strain evidence="1">Expedition CK06-06</strain>
    </source>
</reference>
<feature type="non-terminal residue" evidence="1">
    <location>
        <position position="170"/>
    </location>
</feature>
<dbReference type="Pfam" id="PF13177">
    <property type="entry name" value="DNA_pol3_delta2"/>
    <property type="match status" value="1"/>
</dbReference>
<organism evidence="1">
    <name type="scientific">marine sediment metagenome</name>
    <dbReference type="NCBI Taxonomy" id="412755"/>
    <lineage>
        <taxon>unclassified sequences</taxon>
        <taxon>metagenomes</taxon>
        <taxon>ecological metagenomes</taxon>
    </lineage>
</organism>
<name>X1B815_9ZZZZ</name>
<evidence type="ECO:0000313" key="1">
    <source>
        <dbReference type="EMBL" id="GAG91904.1"/>
    </source>
</evidence>
<comment type="caution">
    <text evidence="1">The sequence shown here is derived from an EMBL/GenBank/DDBJ whole genome shotgun (WGS) entry which is preliminary data.</text>
</comment>
<dbReference type="EMBL" id="BART01026009">
    <property type="protein sequence ID" value="GAG91904.1"/>
    <property type="molecule type" value="Genomic_DNA"/>
</dbReference>
<proteinExistence type="predicted"/>
<accession>X1B815</accession>
<dbReference type="SUPFAM" id="SSF52540">
    <property type="entry name" value="P-loop containing nucleoside triphosphate hydrolases"/>
    <property type="match status" value="1"/>
</dbReference>
<evidence type="ECO:0008006" key="2">
    <source>
        <dbReference type="Google" id="ProtNLM"/>
    </source>
</evidence>
<gene>
    <name evidence="1" type="ORF">S01H4_46525</name>
</gene>
<dbReference type="Gene3D" id="3.40.50.300">
    <property type="entry name" value="P-loop containing nucleotide triphosphate hydrolases"/>
    <property type="match status" value="1"/>
</dbReference>
<dbReference type="AlphaFoldDB" id="X1B815"/>